<protein>
    <submittedName>
        <fullName evidence="1">Oleate hydratase</fullName>
    </submittedName>
</protein>
<dbReference type="Proteomes" id="UP000265618">
    <property type="component" value="Unassembled WGS sequence"/>
</dbReference>
<dbReference type="OrthoDB" id="545169at2759"/>
<dbReference type="AlphaFoldDB" id="A0A9K3D117"/>
<dbReference type="GO" id="GO:0006631">
    <property type="term" value="P:fatty acid metabolic process"/>
    <property type="evidence" value="ECO:0007669"/>
    <property type="project" value="InterPro"/>
</dbReference>
<dbReference type="InterPro" id="IPR036188">
    <property type="entry name" value="FAD/NAD-bd_sf"/>
</dbReference>
<gene>
    <name evidence="1" type="ORF">KIPB_006952</name>
</gene>
<comment type="caution">
    <text evidence="1">The sequence shown here is derived from an EMBL/GenBank/DDBJ whole genome shotgun (WGS) entry which is preliminary data.</text>
</comment>
<accession>A0A9K3D117</accession>
<dbReference type="GO" id="GO:0050151">
    <property type="term" value="F:oleate hydratase activity"/>
    <property type="evidence" value="ECO:0007669"/>
    <property type="project" value="InterPro"/>
</dbReference>
<dbReference type="PANTHER" id="PTHR37417:SF2">
    <property type="entry name" value="67 KDA MYOSIN-CROSS-REACTIVE ANTIGEN FAMILY PROTEIN (AFU_ORTHOLOGUE AFUA_5G09970)"/>
    <property type="match status" value="1"/>
</dbReference>
<reference evidence="1 2" key="1">
    <citation type="journal article" date="2018" name="PLoS ONE">
        <title>The draft genome of Kipferlia bialata reveals reductive genome evolution in fornicate parasites.</title>
        <authorList>
            <person name="Tanifuji G."/>
            <person name="Takabayashi S."/>
            <person name="Kume K."/>
            <person name="Takagi M."/>
            <person name="Nakayama T."/>
            <person name="Kamikawa R."/>
            <person name="Inagaki Y."/>
            <person name="Hashimoto T."/>
        </authorList>
    </citation>
    <scope>NUCLEOTIDE SEQUENCE [LARGE SCALE GENOMIC DNA]</scope>
    <source>
        <strain evidence="1">NY0173</strain>
    </source>
</reference>
<sequence length="136" mass="15185">MLNTGVEGDYVKKTVRECTGAEIFEELMHHLKLTGKGHEQDIVNVIPCSLPYTDAHFNNRAMSDRPPVIPRRSTNLGLIGQYVEIEDEMSFTEEMSVRGARMAVYGLAGCKDKKVIPVSPYWNSVPCLIAAVKKVM</sequence>
<dbReference type="GO" id="GO:0071949">
    <property type="term" value="F:FAD binding"/>
    <property type="evidence" value="ECO:0007669"/>
    <property type="project" value="InterPro"/>
</dbReference>
<organism evidence="1 2">
    <name type="scientific">Kipferlia bialata</name>
    <dbReference type="NCBI Taxonomy" id="797122"/>
    <lineage>
        <taxon>Eukaryota</taxon>
        <taxon>Metamonada</taxon>
        <taxon>Carpediemonas-like organisms</taxon>
        <taxon>Kipferlia</taxon>
    </lineage>
</organism>
<evidence type="ECO:0000313" key="1">
    <source>
        <dbReference type="EMBL" id="GIQ85309.1"/>
    </source>
</evidence>
<name>A0A9K3D117_9EUKA</name>
<evidence type="ECO:0000313" key="2">
    <source>
        <dbReference type="Proteomes" id="UP000265618"/>
    </source>
</evidence>
<dbReference type="InterPro" id="IPR010354">
    <property type="entry name" value="Oleate_hydratase"/>
</dbReference>
<dbReference type="EMBL" id="BDIP01001875">
    <property type="protein sequence ID" value="GIQ85309.1"/>
    <property type="molecule type" value="Genomic_DNA"/>
</dbReference>
<dbReference type="Pfam" id="PF06100">
    <property type="entry name" value="MCRA"/>
    <property type="match status" value="1"/>
</dbReference>
<proteinExistence type="predicted"/>
<dbReference type="Gene3D" id="3.50.50.60">
    <property type="entry name" value="FAD/NAD(P)-binding domain"/>
    <property type="match status" value="1"/>
</dbReference>
<keyword evidence="2" id="KW-1185">Reference proteome</keyword>
<dbReference type="PANTHER" id="PTHR37417">
    <property type="entry name" value="67 KDA MYOSIN-CROSS-REACTIVE ANTIGEN FAMILY PROTEIN (AFU_ORTHOLOGUE AFUA_5G09970)"/>
    <property type="match status" value="1"/>
</dbReference>